<keyword evidence="1" id="KW-0472">Membrane</keyword>
<keyword evidence="3" id="KW-1185">Reference proteome</keyword>
<gene>
    <name evidence="2" type="ORF">FHS28_003720</name>
</gene>
<protein>
    <recommendedName>
        <fullName evidence="4">DUF2878 domain-containing protein</fullName>
    </recommendedName>
</protein>
<dbReference type="RefSeq" id="WP_184295186.1">
    <property type="nucleotide sequence ID" value="NZ_JACHXO010000007.1"/>
</dbReference>
<sequence length="190" mass="20683">MARHPALTKIVRGLVEFCLFQGAWFACILSAAHGQVAWGVLAVLVWVAISWGLSPQRWVDVVLAGQAVLMGLVWDTWMLRAGWVDYASPGPVAMWAPVWILALWALFATLVRGPLSWLHGRPLLAAVMGAVGGPLSYLAAVRLGAGRFPDTTQSMIVLAAGWAVMTPMLTEMARWLPTRRQSDKPVATLQ</sequence>
<feature type="transmembrane region" description="Helical" evidence="1">
    <location>
        <begin position="61"/>
        <end position="80"/>
    </location>
</feature>
<reference evidence="2 3" key="1">
    <citation type="submission" date="2020-08" db="EMBL/GenBank/DDBJ databases">
        <title>Genomic Encyclopedia of Type Strains, Phase III (KMG-III): the genomes of soil and plant-associated and newly described type strains.</title>
        <authorList>
            <person name="Whitman W."/>
        </authorList>
    </citation>
    <scope>NUCLEOTIDE SEQUENCE [LARGE SCALE GENOMIC DNA]</scope>
    <source>
        <strain evidence="2 3">CECT 7247</strain>
    </source>
</reference>
<dbReference type="Pfam" id="PF11086">
    <property type="entry name" value="DUF2878"/>
    <property type="match status" value="1"/>
</dbReference>
<dbReference type="InterPro" id="IPR021306">
    <property type="entry name" value="DUF2878"/>
</dbReference>
<keyword evidence="1" id="KW-0812">Transmembrane</keyword>
<accession>A0ABR6GW16</accession>
<organism evidence="2 3">
    <name type="scientific">Roseateles terrae</name>
    <dbReference type="NCBI Taxonomy" id="431060"/>
    <lineage>
        <taxon>Bacteria</taxon>
        <taxon>Pseudomonadati</taxon>
        <taxon>Pseudomonadota</taxon>
        <taxon>Betaproteobacteria</taxon>
        <taxon>Burkholderiales</taxon>
        <taxon>Sphaerotilaceae</taxon>
        <taxon>Roseateles</taxon>
    </lineage>
</organism>
<dbReference type="PROSITE" id="PS51257">
    <property type="entry name" value="PROKAR_LIPOPROTEIN"/>
    <property type="match status" value="1"/>
</dbReference>
<evidence type="ECO:0000313" key="3">
    <source>
        <dbReference type="Proteomes" id="UP000574369"/>
    </source>
</evidence>
<keyword evidence="1" id="KW-1133">Transmembrane helix</keyword>
<evidence type="ECO:0008006" key="4">
    <source>
        <dbReference type="Google" id="ProtNLM"/>
    </source>
</evidence>
<name>A0ABR6GW16_9BURK</name>
<feature type="transmembrane region" description="Helical" evidence="1">
    <location>
        <begin position="123"/>
        <end position="145"/>
    </location>
</feature>
<dbReference type="EMBL" id="JACHXO010000007">
    <property type="protein sequence ID" value="MBB3196308.1"/>
    <property type="molecule type" value="Genomic_DNA"/>
</dbReference>
<dbReference type="Proteomes" id="UP000574369">
    <property type="component" value="Unassembled WGS sequence"/>
</dbReference>
<proteinExistence type="predicted"/>
<evidence type="ECO:0000256" key="1">
    <source>
        <dbReference type="SAM" id="Phobius"/>
    </source>
</evidence>
<evidence type="ECO:0000313" key="2">
    <source>
        <dbReference type="EMBL" id="MBB3196308.1"/>
    </source>
</evidence>
<comment type="caution">
    <text evidence="2">The sequence shown here is derived from an EMBL/GenBank/DDBJ whole genome shotgun (WGS) entry which is preliminary data.</text>
</comment>
<feature type="transmembrane region" description="Helical" evidence="1">
    <location>
        <begin position="92"/>
        <end position="111"/>
    </location>
</feature>
<feature type="transmembrane region" description="Helical" evidence="1">
    <location>
        <begin position="151"/>
        <end position="170"/>
    </location>
</feature>
<feature type="transmembrane region" description="Helical" evidence="1">
    <location>
        <begin position="23"/>
        <end position="49"/>
    </location>
</feature>